<dbReference type="Proteomes" id="UP001172386">
    <property type="component" value="Unassembled WGS sequence"/>
</dbReference>
<comment type="caution">
    <text evidence="1">The sequence shown here is derived from an EMBL/GenBank/DDBJ whole genome shotgun (WGS) entry which is preliminary data.</text>
</comment>
<dbReference type="EMBL" id="JAPDRQ010000016">
    <property type="protein sequence ID" value="KAJ9662286.1"/>
    <property type="molecule type" value="Genomic_DNA"/>
</dbReference>
<organism evidence="1 2">
    <name type="scientific">Neophaeococcomyces mojaviensis</name>
    <dbReference type="NCBI Taxonomy" id="3383035"/>
    <lineage>
        <taxon>Eukaryota</taxon>
        <taxon>Fungi</taxon>
        <taxon>Dikarya</taxon>
        <taxon>Ascomycota</taxon>
        <taxon>Pezizomycotina</taxon>
        <taxon>Eurotiomycetes</taxon>
        <taxon>Chaetothyriomycetidae</taxon>
        <taxon>Chaetothyriales</taxon>
        <taxon>Chaetothyriales incertae sedis</taxon>
        <taxon>Neophaeococcomyces</taxon>
    </lineage>
</organism>
<proteinExistence type="predicted"/>
<name>A0ACC3AHS6_9EURO</name>
<protein>
    <submittedName>
        <fullName evidence="1">Uncharacterized protein</fullName>
    </submittedName>
</protein>
<accession>A0ACC3AHS6</accession>
<gene>
    <name evidence="1" type="ORF">H2198_001420</name>
</gene>
<evidence type="ECO:0000313" key="1">
    <source>
        <dbReference type="EMBL" id="KAJ9662286.1"/>
    </source>
</evidence>
<evidence type="ECO:0000313" key="2">
    <source>
        <dbReference type="Proteomes" id="UP001172386"/>
    </source>
</evidence>
<keyword evidence="2" id="KW-1185">Reference proteome</keyword>
<sequence length="730" mass="80902">MRRDQEHDDDFSRDISGALVQFDDFGQVLKVSLPTDYSLTRITGFAQGANVDAVIRILHEYGFQPETNCVRIHDSGTSVPTTATVKMEDPSFAQKLNTIITEQKSTLIVLPLPIGNRQKNARKVYMSWHKATRSVWLNFGDEEIANRVARQFKEGSYKCLGQSISSSEASRSSSRGGRNGISRNPVAWTVTLSDVPGNATRQHIQDAIFRHRDKPRHIELGPVTYQASDAEVSVVVCAELEKHGPLESFHLTPSVTGKRSKATAWFRDEADARSACHLNNTSLDILRKGRLTVALIQTVKIKVSTRIYLASKDQIDQESKAWKKLHLAFNVYPDASQRFTTLKIEGESTQDLVRARKALDKILSGDILTHEGKNIWHPAFSSNKQTSKMLHSVETDLDVVITRDKTKRELSFHGPSNKYIPTARRIVDTLPALPTGREIDLGPDQFYWTIHGGFGSIVQALGKDVAVFDVVSKRIIINGTPQHYTMALQIMNSQHAVATNPTPDDTSSSADCPICFDIPETPVLTSCKHKYCLGCFENCCLSATSTGEDGFQIKCYGDAGACSAAFTLLEVKEHLSSSILEKILDSSFKAYIQRQPDKFRYCPTPECGFVYRCSPESGAKAVLHTCSNCFEDICTSCHAQHGRYSCAEYKDIASGGYEALEKLKRELNIKDCPKCTTPMEKTEGCNHMTCGGCKAHICWGCLEVFATSGQCYAHMGRAHGGIGIELDFVD</sequence>
<reference evidence="1" key="1">
    <citation type="submission" date="2022-10" db="EMBL/GenBank/DDBJ databases">
        <title>Culturing micro-colonial fungi from biological soil crusts in the Mojave desert and describing Neophaeococcomyces mojavensis, and introducing the new genera and species Taxawa tesnikishii.</title>
        <authorList>
            <person name="Kurbessoian T."/>
            <person name="Stajich J.E."/>
        </authorList>
    </citation>
    <scope>NUCLEOTIDE SEQUENCE</scope>
    <source>
        <strain evidence="1">JES_112</strain>
    </source>
</reference>